<dbReference type="GO" id="GO:0071111">
    <property type="term" value="F:cyclic-guanylate-specific phosphodiesterase activity"/>
    <property type="evidence" value="ECO:0007669"/>
    <property type="project" value="InterPro"/>
</dbReference>
<dbReference type="EMBL" id="MOMC01000068">
    <property type="protein sequence ID" value="ONH24758.1"/>
    <property type="molecule type" value="Genomic_DNA"/>
</dbReference>
<keyword evidence="3" id="KW-1185">Reference proteome</keyword>
<comment type="caution">
    <text evidence="2">The sequence shown here is derived from an EMBL/GenBank/DDBJ whole genome shotgun (WGS) entry which is preliminary data.</text>
</comment>
<dbReference type="Gene3D" id="3.30.450.40">
    <property type="match status" value="1"/>
</dbReference>
<evidence type="ECO:0000313" key="3">
    <source>
        <dbReference type="Proteomes" id="UP000188929"/>
    </source>
</evidence>
<proteinExistence type="predicted"/>
<dbReference type="Proteomes" id="UP000188929">
    <property type="component" value="Unassembled WGS sequence"/>
</dbReference>
<dbReference type="SUPFAM" id="SSF141868">
    <property type="entry name" value="EAL domain-like"/>
    <property type="match status" value="2"/>
</dbReference>
<dbReference type="SMART" id="SM00052">
    <property type="entry name" value="EAL"/>
    <property type="match status" value="1"/>
</dbReference>
<dbReference type="PROSITE" id="PS50883">
    <property type="entry name" value="EAL"/>
    <property type="match status" value="1"/>
</dbReference>
<dbReference type="PANTHER" id="PTHR33121:SF76">
    <property type="entry name" value="SIGNALING PROTEIN"/>
    <property type="match status" value="1"/>
</dbReference>
<evidence type="ECO:0000313" key="2">
    <source>
        <dbReference type="EMBL" id="ONH24758.1"/>
    </source>
</evidence>
<dbReference type="SUPFAM" id="SSF55781">
    <property type="entry name" value="GAF domain-like"/>
    <property type="match status" value="1"/>
</dbReference>
<name>A0A1V2I302_9ACTN</name>
<dbReference type="InterPro" id="IPR035919">
    <property type="entry name" value="EAL_sf"/>
</dbReference>
<feature type="domain" description="EAL" evidence="1">
    <location>
        <begin position="166"/>
        <end position="464"/>
    </location>
</feature>
<dbReference type="InterPro" id="IPR001633">
    <property type="entry name" value="EAL_dom"/>
</dbReference>
<gene>
    <name evidence="2" type="ORF">BL253_29480</name>
</gene>
<dbReference type="STRING" id="1834516.BL253_29480"/>
<dbReference type="PANTHER" id="PTHR33121">
    <property type="entry name" value="CYCLIC DI-GMP PHOSPHODIESTERASE PDEF"/>
    <property type="match status" value="1"/>
</dbReference>
<dbReference type="CDD" id="cd01948">
    <property type="entry name" value="EAL"/>
    <property type="match status" value="1"/>
</dbReference>
<reference evidence="3" key="1">
    <citation type="submission" date="2016-10" db="EMBL/GenBank/DDBJ databases">
        <title>Frankia sp. NRRL B-16386 Genome sequencing.</title>
        <authorList>
            <person name="Ghodhbane-Gtari F."/>
            <person name="Swanson E."/>
            <person name="Gueddou A."/>
            <person name="Hezbri K."/>
            <person name="Ktari K."/>
            <person name="Nouioui I."/>
            <person name="Morris K."/>
            <person name="Simpson S."/>
            <person name="Abebe-Akele F."/>
            <person name="Thomas K."/>
            <person name="Gtari M."/>
            <person name="Tisa L.S."/>
        </authorList>
    </citation>
    <scope>NUCLEOTIDE SEQUENCE [LARGE SCALE GENOMIC DNA]</scope>
    <source>
        <strain evidence="3">NRRL B-16386</strain>
    </source>
</reference>
<sequence>MPSERSWTFGPILDVPAPDRTIADLLEAVRLRLRMDAAWLARAEDDLLVIEALDGDGESFGVIPGATLRGAASYFALVLAGECPDIIRDVHAQMPAETLPAGGELRAGAYAAVPVFERDGSFYGVLAALSHTPRPDLQARDGRFLRLVAEVVTDSVSDLHRVWERRTAFWDRVSEVIDSGGPTMVFQPIVDLGDDGRIVGVEALARFPSDVTETAGTDEPDVRADAAVREGPRTDGDAPAGVSAAARAATMTVRDCSTGRQELGEVDVSEPEQWFAGAAAVGLGTELELAAVRAALANLPFLPPDVFMSVNVSPGTVGSELVELLQDVEPSRLLLEITEHTRIKEDSEVFRTLAELRARGVRIGADDVGSGYAGLSRFLALRPDLVKMDHYLTHGIDADPARRAVANALIQVADEIGASVLAEGIETEAELTTLRATRVQLGQGNHIARPAALPLNPRRAPRDP</sequence>
<dbReference type="InterPro" id="IPR029016">
    <property type="entry name" value="GAF-like_dom_sf"/>
</dbReference>
<accession>A0A1V2I302</accession>
<dbReference type="InterPro" id="IPR050706">
    <property type="entry name" value="Cyclic-di-GMP_PDE-like"/>
</dbReference>
<dbReference type="Pfam" id="PF00563">
    <property type="entry name" value="EAL"/>
    <property type="match status" value="1"/>
</dbReference>
<evidence type="ECO:0000259" key="1">
    <source>
        <dbReference type="PROSITE" id="PS50883"/>
    </source>
</evidence>
<dbReference type="RefSeq" id="WP_076820664.1">
    <property type="nucleotide sequence ID" value="NZ_MOMC01000068.1"/>
</dbReference>
<dbReference type="AlphaFoldDB" id="A0A1V2I302"/>
<organism evidence="2 3">
    <name type="scientific">Pseudofrankia asymbiotica</name>
    <dbReference type="NCBI Taxonomy" id="1834516"/>
    <lineage>
        <taxon>Bacteria</taxon>
        <taxon>Bacillati</taxon>
        <taxon>Actinomycetota</taxon>
        <taxon>Actinomycetes</taxon>
        <taxon>Frankiales</taxon>
        <taxon>Frankiaceae</taxon>
        <taxon>Pseudofrankia</taxon>
    </lineage>
</organism>
<protein>
    <submittedName>
        <fullName evidence="2">Diguanylate phosphodiesterase</fullName>
    </submittedName>
</protein>
<dbReference type="Gene3D" id="3.20.20.450">
    <property type="entry name" value="EAL domain"/>
    <property type="match status" value="2"/>
</dbReference>